<evidence type="ECO:0000313" key="2">
    <source>
        <dbReference type="Proteomes" id="UP000218643"/>
    </source>
</evidence>
<accession>A0A854XBC5</accession>
<reference evidence="1 2" key="1">
    <citation type="submission" date="2017-09" db="EMBL/GenBank/DDBJ databases">
        <authorList>
            <person name="Haney C."/>
            <person name="Melnyk R."/>
        </authorList>
    </citation>
    <scope>NUCLEOTIDE SEQUENCE [LARGE SCALE GENOMIC DNA]</scope>
    <source>
        <strain evidence="1 2">CH229</strain>
    </source>
</reference>
<evidence type="ECO:0000313" key="1">
    <source>
        <dbReference type="EMBL" id="PCM47415.1"/>
    </source>
</evidence>
<proteinExistence type="predicted"/>
<dbReference type="EMBL" id="NXHE01000035">
    <property type="protein sequence ID" value="PCM47415.1"/>
    <property type="molecule type" value="Genomic_DNA"/>
</dbReference>
<reference evidence="1 2" key="2">
    <citation type="submission" date="2017-10" db="EMBL/GenBank/DDBJ databases">
        <title>Rhizosphere-associated Pseudomonas modulate jasmonic acid/salicylic acid antagonism to induce systemic resistance to herbivores at the cost of susceptibility to pathogens.</title>
        <authorList>
            <person name="Haney C.H."/>
            <person name="Wiesmann C.L."/>
            <person name="Shapiro L.R."/>
            <person name="O'Sullivan L.R."/>
            <person name="Khorasani S."/>
            <person name="Melnyk R.A."/>
            <person name="Xiao L."/>
            <person name="Bush J."/>
            <person name="Carrillo J."/>
            <person name="Pierce N.E."/>
            <person name="Ausubel F.M."/>
        </authorList>
    </citation>
    <scope>NUCLEOTIDE SEQUENCE [LARGE SCALE GENOMIC DNA]</scope>
    <source>
        <strain evidence="1 2">CH229</strain>
    </source>
</reference>
<gene>
    <name evidence="1" type="ORF">CP335_22280</name>
</gene>
<dbReference type="RefSeq" id="WP_096797202.1">
    <property type="nucleotide sequence ID" value="NZ_NXHE01000035.1"/>
</dbReference>
<organism evidence="1 2">
    <name type="scientific">Pseudomonas fluorescens</name>
    <dbReference type="NCBI Taxonomy" id="294"/>
    <lineage>
        <taxon>Bacteria</taxon>
        <taxon>Pseudomonadati</taxon>
        <taxon>Pseudomonadota</taxon>
        <taxon>Gammaproteobacteria</taxon>
        <taxon>Pseudomonadales</taxon>
        <taxon>Pseudomonadaceae</taxon>
        <taxon>Pseudomonas</taxon>
    </lineage>
</organism>
<dbReference type="Proteomes" id="UP000218643">
    <property type="component" value="Unassembled WGS sequence"/>
</dbReference>
<sequence length="121" mass="13841">MRVDSMFNQARAMVAGNYSYAIDELGFRPEQAFAYTQDELERLMRTDAPGANAVLQTAIYMEGIRRGLRLSRESQYAIDMLEVLADAYEKCSVESLIEIDVDDKELEIIQSDMDTVRKVFL</sequence>
<protein>
    <submittedName>
        <fullName evidence="1">Uncharacterized protein</fullName>
    </submittedName>
</protein>
<comment type="caution">
    <text evidence="1">The sequence shown here is derived from an EMBL/GenBank/DDBJ whole genome shotgun (WGS) entry which is preliminary data.</text>
</comment>
<name>A0A854XBC5_PSEFL</name>
<dbReference type="AlphaFoldDB" id="A0A854XBC5"/>